<accession>A0ABQ5K6A1</accession>
<feature type="non-terminal residue" evidence="1">
    <location>
        <position position="1"/>
    </location>
</feature>
<comment type="caution">
    <text evidence="1">The sequence shown here is derived from an EMBL/GenBank/DDBJ whole genome shotgun (WGS) entry which is preliminary data.</text>
</comment>
<gene>
    <name evidence="1" type="ORF">ADUPG1_004846</name>
</gene>
<dbReference type="Proteomes" id="UP001057375">
    <property type="component" value="Unassembled WGS sequence"/>
</dbReference>
<dbReference type="EMBL" id="BQXS01007579">
    <property type="protein sequence ID" value="GKT28098.1"/>
    <property type="molecule type" value="Genomic_DNA"/>
</dbReference>
<feature type="non-terminal residue" evidence="1">
    <location>
        <position position="103"/>
    </location>
</feature>
<sequence>NVKSHGLAEKCGFEKVGRCEWFGIIAGQPQEIIDGALYSLKTYEEAYGQPRYDKETEKANIFVFVESWIDEAGQGDYTSRMAKSDDTLEAWSEMMKKEGLSGH</sequence>
<evidence type="ECO:0000313" key="2">
    <source>
        <dbReference type="Proteomes" id="UP001057375"/>
    </source>
</evidence>
<organism evidence="1 2">
    <name type="scientific">Aduncisulcus paluster</name>
    <dbReference type="NCBI Taxonomy" id="2918883"/>
    <lineage>
        <taxon>Eukaryota</taxon>
        <taxon>Metamonada</taxon>
        <taxon>Carpediemonas-like organisms</taxon>
        <taxon>Aduncisulcus</taxon>
    </lineage>
</organism>
<protein>
    <submittedName>
        <fullName evidence="1">Uncharacterized protein</fullName>
    </submittedName>
</protein>
<keyword evidence="2" id="KW-1185">Reference proteome</keyword>
<proteinExistence type="predicted"/>
<evidence type="ECO:0000313" key="1">
    <source>
        <dbReference type="EMBL" id="GKT28098.1"/>
    </source>
</evidence>
<reference evidence="1" key="1">
    <citation type="submission" date="2022-03" db="EMBL/GenBank/DDBJ databases">
        <title>Draft genome sequence of Aduncisulcus paluster, a free-living microaerophilic Fornicata.</title>
        <authorList>
            <person name="Yuyama I."/>
            <person name="Kume K."/>
            <person name="Tamura T."/>
            <person name="Inagaki Y."/>
            <person name="Hashimoto T."/>
        </authorList>
    </citation>
    <scope>NUCLEOTIDE SEQUENCE</scope>
    <source>
        <strain evidence="1">NY0171</strain>
    </source>
</reference>
<name>A0ABQ5K6A1_9EUKA</name>